<feature type="domain" description="PAS" evidence="19">
    <location>
        <begin position="231"/>
        <end position="289"/>
    </location>
</feature>
<evidence type="ECO:0000259" key="18">
    <source>
        <dbReference type="PROSITE" id="PS50110"/>
    </source>
</evidence>
<evidence type="ECO:0000256" key="4">
    <source>
        <dbReference type="ARBA" id="ARBA00022475"/>
    </source>
</evidence>
<dbReference type="EMBL" id="JASKHM010000004">
    <property type="protein sequence ID" value="MEQ4482420.1"/>
    <property type="molecule type" value="Genomic_DNA"/>
</dbReference>
<dbReference type="PROSITE" id="PS50894">
    <property type="entry name" value="HPT"/>
    <property type="match status" value="1"/>
</dbReference>
<dbReference type="PANTHER" id="PTHR45339">
    <property type="entry name" value="HYBRID SIGNAL TRANSDUCTION HISTIDINE KINASE J"/>
    <property type="match status" value="1"/>
</dbReference>
<dbReference type="InterPro" id="IPR005467">
    <property type="entry name" value="His_kinase_dom"/>
</dbReference>
<dbReference type="InterPro" id="IPR003661">
    <property type="entry name" value="HisK_dim/P_dom"/>
</dbReference>
<reference evidence="22 23" key="1">
    <citation type="journal article" date="2023" name="Genome Announc.">
        <title>Pan-Genome Analyses of the Genus Cohnella and Proposal of the Novel Species Cohnella silvisoli sp. nov., Isolated from Forest Soil.</title>
        <authorList>
            <person name="Wang C."/>
            <person name="Mao L."/>
            <person name="Bao G."/>
            <person name="Zhu H."/>
        </authorList>
    </citation>
    <scope>NUCLEOTIDE SEQUENCE [LARGE SCALE GENOMIC DNA]</scope>
    <source>
        <strain evidence="22 23">NL03-T5-1</strain>
    </source>
</reference>
<dbReference type="InterPro" id="IPR013655">
    <property type="entry name" value="PAS_fold_3"/>
</dbReference>
<dbReference type="PROSITE" id="PS50110">
    <property type="entry name" value="RESPONSE_REGULATORY"/>
    <property type="match status" value="2"/>
</dbReference>
<evidence type="ECO:0000313" key="23">
    <source>
        <dbReference type="Proteomes" id="UP001493487"/>
    </source>
</evidence>
<dbReference type="EC" id="2.7.13.3" evidence="3"/>
<dbReference type="CDD" id="cd16922">
    <property type="entry name" value="HATPase_EvgS-ArcB-TorS-like"/>
    <property type="match status" value="1"/>
</dbReference>
<dbReference type="CDD" id="cd00082">
    <property type="entry name" value="HisKA"/>
    <property type="match status" value="1"/>
</dbReference>
<dbReference type="PRINTS" id="PR00344">
    <property type="entry name" value="BCTRLSENSOR"/>
</dbReference>
<dbReference type="Gene3D" id="1.20.120.160">
    <property type="entry name" value="HPT domain"/>
    <property type="match status" value="1"/>
</dbReference>
<dbReference type="Gene3D" id="3.40.50.2300">
    <property type="match status" value="2"/>
</dbReference>
<gene>
    <name evidence="22" type="ORF">QJS35_08450</name>
</gene>
<keyword evidence="10" id="KW-0067">ATP-binding</keyword>
<keyword evidence="13 16" id="KW-0472">Membrane</keyword>
<sequence length="994" mass="112458">MKQNQVRYLVGAFVVVILLLLANLIYNYKHITTFNANVGHIVSKDIPALSLTEKLLFNLSEQRSLVRSYLLSGNELDKEKYEASTRVMDQLFKELAGTPHDEQPEDIAELVKENENLKVMIDEQIFKVYDVGNPEIAQEIFRENVRPVSDILFDKLTALRDTSESSISSEGNEVVDSSKTLLLTISIVSLVIILIVITIAFITSRFISLAFRMQVKNTKELEEKNSELFQTKEQLRNIFESLEVAAFSFDLRTKTLLQLSPAMEKISGIPMRQFFENNRAWEEMVHPEDMPVYLKYRSGYLNGLKTDQEYRIIRRDGDVRWIHGFSTPIFDNNGTQIQFNGIMNDITERKLAEENQKKYEADLTVARDAALHASAVKSQFLAAMSHEIRSPLNAIIGMAEILSNTQITTQQHNYLQSLLRASDSLLQLINELLDLSKIEEGRLQLEHSRFDLLELVEKTMETMAISAHKKGLELTCDISADVPAKVIGDPDRLRQILINLVGNAIKFTAKGEIGVVVKYESTGEHAGQTIFSVSDTGIGIPEEKFEAIFDRFTQVDASTTRKYGGTGLGLTISRDLARLMSGEITVRSAVGIGSEFLLTVSLEKNDEVEAVPASFDFLQGLKILVVDDNSTNLYILSNLLTSRGAVVVEANHGYMALEKIKQANSMQDPYRFILLDYHMPDMDGLHVAKKIKEQFQDVRTTILMLSSDNVTTVVKETEKLGIDKFLVKPVKQMELLTMMKETIELKQRHSQPDARRIVQVPQSLIPLRILLVEDNEDNQLIVETMLSHTPYQLDIVNDGEQAYQKVMAKEYDLVLMDMQMPVMDGYTATREIRKWEAETGKAPVAIFALTAHALKEEKQKCLDAGCNEHLTKPISQNTLIQAIHEFSLSISNSAALDKIPVIVKANYEHLIPSYIEKRHNDIIRIKQWIEEGDYENLRILGHSLKGSGAGYGLNRISEIGAIIEQASKERYAELILRSLQDLEEYLARIDVTYQ</sequence>
<comment type="catalytic activity">
    <reaction evidence="1">
        <text>ATP + protein L-histidine = ADP + protein N-phospho-L-histidine.</text>
        <dbReference type="EC" id="2.7.13.3"/>
    </reaction>
</comment>
<evidence type="ECO:0000256" key="16">
    <source>
        <dbReference type="SAM" id="Phobius"/>
    </source>
</evidence>
<dbReference type="PROSITE" id="PS50112">
    <property type="entry name" value="PAS"/>
    <property type="match status" value="1"/>
</dbReference>
<dbReference type="Pfam" id="PF08447">
    <property type="entry name" value="PAS_3"/>
    <property type="match status" value="1"/>
</dbReference>
<dbReference type="InterPro" id="IPR036890">
    <property type="entry name" value="HATPase_C_sf"/>
</dbReference>
<dbReference type="PROSITE" id="PS50113">
    <property type="entry name" value="PAC"/>
    <property type="match status" value="1"/>
</dbReference>
<organism evidence="22 23">
    <name type="scientific">Cohnella silvisoli</name>
    <dbReference type="NCBI Taxonomy" id="2873699"/>
    <lineage>
        <taxon>Bacteria</taxon>
        <taxon>Bacillati</taxon>
        <taxon>Bacillota</taxon>
        <taxon>Bacilli</taxon>
        <taxon>Bacillales</taxon>
        <taxon>Paenibacillaceae</taxon>
        <taxon>Cohnella</taxon>
    </lineage>
</organism>
<dbReference type="InterPro" id="IPR008207">
    <property type="entry name" value="Sig_transdc_His_kin_Hpt_dom"/>
</dbReference>
<dbReference type="InterPro" id="IPR000700">
    <property type="entry name" value="PAS-assoc_C"/>
</dbReference>
<evidence type="ECO:0000256" key="6">
    <source>
        <dbReference type="ARBA" id="ARBA00022679"/>
    </source>
</evidence>
<feature type="transmembrane region" description="Helical" evidence="16">
    <location>
        <begin position="181"/>
        <end position="202"/>
    </location>
</feature>
<evidence type="ECO:0000256" key="3">
    <source>
        <dbReference type="ARBA" id="ARBA00012438"/>
    </source>
</evidence>
<evidence type="ECO:0000259" key="21">
    <source>
        <dbReference type="PROSITE" id="PS50894"/>
    </source>
</evidence>
<dbReference type="SMART" id="SM00387">
    <property type="entry name" value="HATPase_c"/>
    <property type="match status" value="1"/>
</dbReference>
<dbReference type="CDD" id="cd00130">
    <property type="entry name" value="PAS"/>
    <property type="match status" value="1"/>
</dbReference>
<feature type="domain" description="Histidine kinase" evidence="17">
    <location>
        <begin position="383"/>
        <end position="604"/>
    </location>
</feature>
<dbReference type="Pfam" id="PF02518">
    <property type="entry name" value="HATPase_c"/>
    <property type="match status" value="1"/>
</dbReference>
<feature type="domain" description="Response regulatory" evidence="18">
    <location>
        <begin position="768"/>
        <end position="887"/>
    </location>
</feature>
<comment type="subcellular location">
    <subcellularLocation>
        <location evidence="2">Cell membrane</location>
        <topology evidence="2">Multi-pass membrane protein</topology>
    </subcellularLocation>
</comment>
<evidence type="ECO:0000256" key="15">
    <source>
        <dbReference type="PROSITE-ProRule" id="PRU00169"/>
    </source>
</evidence>
<evidence type="ECO:0000259" key="19">
    <source>
        <dbReference type="PROSITE" id="PS50112"/>
    </source>
</evidence>
<evidence type="ECO:0000259" key="17">
    <source>
        <dbReference type="PROSITE" id="PS50109"/>
    </source>
</evidence>
<keyword evidence="5 15" id="KW-0597">Phosphoprotein</keyword>
<dbReference type="CDD" id="cd17546">
    <property type="entry name" value="REC_hyHK_CKI1_RcsC-like"/>
    <property type="match status" value="1"/>
</dbReference>
<dbReference type="CDD" id="cd00156">
    <property type="entry name" value="REC"/>
    <property type="match status" value="1"/>
</dbReference>
<dbReference type="SUPFAM" id="SSF55874">
    <property type="entry name" value="ATPase domain of HSP90 chaperone/DNA topoisomerase II/histidine kinase"/>
    <property type="match status" value="1"/>
</dbReference>
<keyword evidence="7 16" id="KW-0812">Transmembrane</keyword>
<feature type="modified residue" description="4-aspartylphosphate" evidence="15">
    <location>
        <position position="676"/>
    </location>
</feature>
<dbReference type="InterPro" id="IPR036097">
    <property type="entry name" value="HisK_dim/P_sf"/>
</dbReference>
<dbReference type="Pfam" id="PF00072">
    <property type="entry name" value="Response_reg"/>
    <property type="match status" value="2"/>
</dbReference>
<dbReference type="SMART" id="SM00388">
    <property type="entry name" value="HisKA"/>
    <property type="match status" value="1"/>
</dbReference>
<dbReference type="Proteomes" id="UP001493487">
    <property type="component" value="Unassembled WGS sequence"/>
</dbReference>
<keyword evidence="23" id="KW-1185">Reference proteome</keyword>
<evidence type="ECO:0000256" key="9">
    <source>
        <dbReference type="ARBA" id="ARBA00022777"/>
    </source>
</evidence>
<dbReference type="SUPFAM" id="SSF47226">
    <property type="entry name" value="Histidine-containing phosphotransfer domain, HPT domain"/>
    <property type="match status" value="1"/>
</dbReference>
<dbReference type="InterPro" id="IPR024478">
    <property type="entry name" value="HlyB_4HB_MCP"/>
</dbReference>
<dbReference type="NCBIfam" id="TIGR00229">
    <property type="entry name" value="sensory_box"/>
    <property type="match status" value="1"/>
</dbReference>
<dbReference type="Gene3D" id="1.10.287.130">
    <property type="match status" value="1"/>
</dbReference>
<feature type="transmembrane region" description="Helical" evidence="16">
    <location>
        <begin position="6"/>
        <end position="26"/>
    </location>
</feature>
<evidence type="ECO:0000256" key="10">
    <source>
        <dbReference type="ARBA" id="ARBA00022840"/>
    </source>
</evidence>
<dbReference type="SUPFAM" id="SSF47384">
    <property type="entry name" value="Homodimeric domain of signal transducing histidine kinase"/>
    <property type="match status" value="1"/>
</dbReference>
<dbReference type="InterPro" id="IPR001610">
    <property type="entry name" value="PAC"/>
</dbReference>
<proteinExistence type="predicted"/>
<protein>
    <recommendedName>
        <fullName evidence="3">histidine kinase</fullName>
        <ecNumber evidence="3">2.7.13.3</ecNumber>
    </recommendedName>
</protein>
<dbReference type="Gene3D" id="3.30.565.10">
    <property type="entry name" value="Histidine kinase-like ATPase, C-terminal domain"/>
    <property type="match status" value="1"/>
</dbReference>
<keyword evidence="9" id="KW-0418">Kinase</keyword>
<dbReference type="InterPro" id="IPR004358">
    <property type="entry name" value="Sig_transdc_His_kin-like_C"/>
</dbReference>
<dbReference type="PANTHER" id="PTHR45339:SF1">
    <property type="entry name" value="HYBRID SIGNAL TRANSDUCTION HISTIDINE KINASE J"/>
    <property type="match status" value="1"/>
</dbReference>
<dbReference type="RefSeq" id="WP_232187592.1">
    <property type="nucleotide sequence ID" value="NZ_JAIOAP010000013.1"/>
</dbReference>
<dbReference type="SMART" id="SM00086">
    <property type="entry name" value="PAC"/>
    <property type="match status" value="1"/>
</dbReference>
<dbReference type="InterPro" id="IPR001789">
    <property type="entry name" value="Sig_transdc_resp-reg_receiver"/>
</dbReference>
<dbReference type="InterPro" id="IPR011006">
    <property type="entry name" value="CheY-like_superfamily"/>
</dbReference>
<evidence type="ECO:0000256" key="14">
    <source>
        <dbReference type="PROSITE-ProRule" id="PRU00110"/>
    </source>
</evidence>
<evidence type="ECO:0000256" key="1">
    <source>
        <dbReference type="ARBA" id="ARBA00000085"/>
    </source>
</evidence>
<evidence type="ECO:0000256" key="12">
    <source>
        <dbReference type="ARBA" id="ARBA00023012"/>
    </source>
</evidence>
<evidence type="ECO:0000256" key="7">
    <source>
        <dbReference type="ARBA" id="ARBA00022692"/>
    </source>
</evidence>
<evidence type="ECO:0000256" key="8">
    <source>
        <dbReference type="ARBA" id="ARBA00022741"/>
    </source>
</evidence>
<dbReference type="Pfam" id="PF00512">
    <property type="entry name" value="HisKA"/>
    <property type="match status" value="1"/>
</dbReference>
<dbReference type="InterPro" id="IPR000014">
    <property type="entry name" value="PAS"/>
</dbReference>
<dbReference type="InterPro" id="IPR035965">
    <property type="entry name" value="PAS-like_dom_sf"/>
</dbReference>
<feature type="modified residue" description="4-aspartylphosphate" evidence="15">
    <location>
        <position position="817"/>
    </location>
</feature>
<evidence type="ECO:0000256" key="11">
    <source>
        <dbReference type="ARBA" id="ARBA00022989"/>
    </source>
</evidence>
<evidence type="ECO:0000256" key="13">
    <source>
        <dbReference type="ARBA" id="ARBA00023136"/>
    </source>
</evidence>
<keyword evidence="6" id="KW-0808">Transferase</keyword>
<dbReference type="InterPro" id="IPR036641">
    <property type="entry name" value="HPT_dom_sf"/>
</dbReference>
<keyword evidence="11 16" id="KW-1133">Transmembrane helix</keyword>
<comment type="caution">
    <text evidence="22">The sequence shown here is derived from an EMBL/GenBank/DDBJ whole genome shotgun (WGS) entry which is preliminary data.</text>
</comment>
<name>A0ABV1KQN2_9BACL</name>
<keyword evidence="8" id="KW-0547">Nucleotide-binding</keyword>
<dbReference type="SMART" id="SM00448">
    <property type="entry name" value="REC"/>
    <property type="match status" value="2"/>
</dbReference>
<dbReference type="InterPro" id="IPR003594">
    <property type="entry name" value="HATPase_dom"/>
</dbReference>
<evidence type="ECO:0000256" key="2">
    <source>
        <dbReference type="ARBA" id="ARBA00004651"/>
    </source>
</evidence>
<accession>A0ABV1KQN2</accession>
<feature type="domain" description="Response regulatory" evidence="18">
    <location>
        <begin position="622"/>
        <end position="743"/>
    </location>
</feature>
<feature type="modified residue" description="Phosphohistidine" evidence="14">
    <location>
        <position position="942"/>
    </location>
</feature>
<dbReference type="PROSITE" id="PS50109">
    <property type="entry name" value="HIS_KIN"/>
    <property type="match status" value="1"/>
</dbReference>
<keyword evidence="4" id="KW-1003">Cell membrane</keyword>
<dbReference type="SUPFAM" id="SSF52172">
    <property type="entry name" value="CheY-like"/>
    <property type="match status" value="2"/>
</dbReference>
<feature type="domain" description="HPt" evidence="21">
    <location>
        <begin position="903"/>
        <end position="994"/>
    </location>
</feature>
<evidence type="ECO:0000256" key="5">
    <source>
        <dbReference type="ARBA" id="ARBA00022553"/>
    </source>
</evidence>
<keyword evidence="12" id="KW-0902">Two-component regulatory system</keyword>
<feature type="domain" description="PAC" evidence="20">
    <location>
        <begin position="306"/>
        <end position="358"/>
    </location>
</feature>
<dbReference type="Pfam" id="PF12729">
    <property type="entry name" value="4HB_MCP_1"/>
    <property type="match status" value="1"/>
</dbReference>
<dbReference type="Gene3D" id="3.30.450.20">
    <property type="entry name" value="PAS domain"/>
    <property type="match status" value="1"/>
</dbReference>
<dbReference type="SUPFAM" id="SSF55785">
    <property type="entry name" value="PYP-like sensor domain (PAS domain)"/>
    <property type="match status" value="1"/>
</dbReference>
<evidence type="ECO:0000259" key="20">
    <source>
        <dbReference type="PROSITE" id="PS50113"/>
    </source>
</evidence>
<evidence type="ECO:0000313" key="22">
    <source>
        <dbReference type="EMBL" id="MEQ4482420.1"/>
    </source>
</evidence>